<sequence length="531" mass="57551">MFRLSKIAATALAAATMALATGALAQIVKTPIPGDPVETGSGQVAGKMLDSGVKAYFGVPFAAPPLRELRWQPPQPHPEWEGVYNADRFAPECMQTLRNSDINHYFGEESLSEDCLYLNIWAPQDAEAGADLPVVVWIYGGGFNVGSTNMANYSGEQLAQRGVVYVALSYRLGAMGFMAHPELAAESETGTSGNYGLMDQAFGLQWIQDNIEAFGGDAGNVTLVGQSAGSMSLSALQVSPLADGLFHKIFGMSGSVVNSFSSPYERVEAAGLQAQEQLGAADISAMRAVSADKFLDLEGVRFGIAIDGHVLPEPAWTAFENGSFADVPMVIGYTKDETFNGLAGAQNADELRTRAQDMFGDDAEEILAFYDLEAEDFRRTAVDISRDTSMASAVRDWAIAQTTHGDSPVYAYIFSRTQPYTEGVTFADHNPATVGAYHTVEVPYFLDTLDSLNMFRETRTWTDADLELRDRSAGALVAFAQTGDPNMDGLDWPVYELGDERLVEFDIDTVDTIEWPNHGAMQIVHGQRISQ</sequence>
<dbReference type="Gene3D" id="3.40.50.1820">
    <property type="entry name" value="alpha/beta hydrolase"/>
    <property type="match status" value="1"/>
</dbReference>
<keyword evidence="2 3" id="KW-0378">Hydrolase</keyword>
<dbReference type="SUPFAM" id="SSF53474">
    <property type="entry name" value="alpha/beta-Hydrolases"/>
    <property type="match status" value="1"/>
</dbReference>
<comment type="similarity">
    <text evidence="1 3">Belongs to the type-B carboxylesterase/lipase family.</text>
</comment>
<protein>
    <recommendedName>
        <fullName evidence="3">Carboxylic ester hydrolase</fullName>
        <ecNumber evidence="3">3.1.1.-</ecNumber>
    </recommendedName>
</protein>
<keyword evidence="6" id="KW-1185">Reference proteome</keyword>
<name>A0ABY6IJD3_9HYPH</name>
<gene>
    <name evidence="5" type="ORF">OF122_10095</name>
</gene>
<evidence type="ECO:0000259" key="4">
    <source>
        <dbReference type="Pfam" id="PF00135"/>
    </source>
</evidence>
<dbReference type="PANTHER" id="PTHR11559">
    <property type="entry name" value="CARBOXYLESTERASE"/>
    <property type="match status" value="1"/>
</dbReference>
<evidence type="ECO:0000256" key="1">
    <source>
        <dbReference type="ARBA" id="ARBA00005964"/>
    </source>
</evidence>
<feature type="signal peptide" evidence="3">
    <location>
        <begin position="1"/>
        <end position="25"/>
    </location>
</feature>
<accession>A0ABY6IJD3</accession>
<organism evidence="5 6">
    <name type="scientific">Pelagibacterium flavum</name>
    <dbReference type="NCBI Taxonomy" id="2984530"/>
    <lineage>
        <taxon>Bacteria</taxon>
        <taxon>Pseudomonadati</taxon>
        <taxon>Pseudomonadota</taxon>
        <taxon>Alphaproteobacteria</taxon>
        <taxon>Hyphomicrobiales</taxon>
        <taxon>Devosiaceae</taxon>
        <taxon>Pelagibacterium</taxon>
    </lineage>
</organism>
<dbReference type="Pfam" id="PF00135">
    <property type="entry name" value="COesterase"/>
    <property type="match status" value="1"/>
</dbReference>
<dbReference type="InterPro" id="IPR019819">
    <property type="entry name" value="Carboxylesterase_B_CS"/>
</dbReference>
<dbReference type="PROSITE" id="PS00941">
    <property type="entry name" value="CARBOXYLESTERASE_B_2"/>
    <property type="match status" value="1"/>
</dbReference>
<evidence type="ECO:0000256" key="2">
    <source>
        <dbReference type="ARBA" id="ARBA00022801"/>
    </source>
</evidence>
<dbReference type="InterPro" id="IPR019826">
    <property type="entry name" value="Carboxylesterase_B_AS"/>
</dbReference>
<evidence type="ECO:0000313" key="6">
    <source>
        <dbReference type="Proteomes" id="UP001163882"/>
    </source>
</evidence>
<feature type="chain" id="PRO_5044998275" description="Carboxylic ester hydrolase" evidence="3">
    <location>
        <begin position="26"/>
        <end position="531"/>
    </location>
</feature>
<dbReference type="InterPro" id="IPR050309">
    <property type="entry name" value="Type-B_Carboxylest/Lipase"/>
</dbReference>
<proteinExistence type="inferred from homology"/>
<keyword evidence="3" id="KW-0732">Signal</keyword>
<dbReference type="RefSeq" id="WP_264224134.1">
    <property type="nucleotide sequence ID" value="NZ_CP107716.1"/>
</dbReference>
<dbReference type="EC" id="3.1.1.-" evidence="3"/>
<dbReference type="Proteomes" id="UP001163882">
    <property type="component" value="Chromosome"/>
</dbReference>
<dbReference type="PROSITE" id="PS00122">
    <property type="entry name" value="CARBOXYLESTERASE_B_1"/>
    <property type="match status" value="1"/>
</dbReference>
<dbReference type="EMBL" id="CP107716">
    <property type="protein sequence ID" value="UYQ70439.1"/>
    <property type="molecule type" value="Genomic_DNA"/>
</dbReference>
<evidence type="ECO:0000256" key="3">
    <source>
        <dbReference type="RuleBase" id="RU361235"/>
    </source>
</evidence>
<reference evidence="5" key="1">
    <citation type="submission" date="2022-10" db="EMBL/GenBank/DDBJ databases">
        <title>YIM 151497 complete genome.</title>
        <authorList>
            <person name="Chen X."/>
        </authorList>
    </citation>
    <scope>NUCLEOTIDE SEQUENCE</scope>
    <source>
        <strain evidence="5">YIM 151497</strain>
    </source>
</reference>
<evidence type="ECO:0000313" key="5">
    <source>
        <dbReference type="EMBL" id="UYQ70439.1"/>
    </source>
</evidence>
<dbReference type="InterPro" id="IPR029058">
    <property type="entry name" value="AB_hydrolase_fold"/>
</dbReference>
<feature type="domain" description="Carboxylesterase type B" evidence="4">
    <location>
        <begin position="37"/>
        <end position="508"/>
    </location>
</feature>
<dbReference type="InterPro" id="IPR002018">
    <property type="entry name" value="CarbesteraseB"/>
</dbReference>